<organism evidence="2 3">
    <name type="scientific">Vitrella brassicaformis (strain CCMP3155)</name>
    <dbReference type="NCBI Taxonomy" id="1169540"/>
    <lineage>
        <taxon>Eukaryota</taxon>
        <taxon>Sar</taxon>
        <taxon>Alveolata</taxon>
        <taxon>Colpodellida</taxon>
        <taxon>Vitrellaceae</taxon>
        <taxon>Vitrella</taxon>
    </lineage>
</organism>
<keyword evidence="1" id="KW-0732">Signal</keyword>
<evidence type="ECO:0000313" key="3">
    <source>
        <dbReference type="Proteomes" id="UP000041254"/>
    </source>
</evidence>
<accession>A0A0G4H5S8</accession>
<evidence type="ECO:0000313" key="2">
    <source>
        <dbReference type="EMBL" id="CEM39175.1"/>
    </source>
</evidence>
<dbReference type="Proteomes" id="UP000041254">
    <property type="component" value="Unassembled WGS sequence"/>
</dbReference>
<evidence type="ECO:0000256" key="1">
    <source>
        <dbReference type="SAM" id="SignalP"/>
    </source>
</evidence>
<protein>
    <submittedName>
        <fullName evidence="2">Uncharacterized protein</fullName>
    </submittedName>
</protein>
<dbReference type="VEuPathDB" id="CryptoDB:Vbra_6612"/>
<dbReference type="AlphaFoldDB" id="A0A0G4H5S8"/>
<reference evidence="2 3" key="1">
    <citation type="submission" date="2014-11" db="EMBL/GenBank/DDBJ databases">
        <authorList>
            <person name="Zhu J."/>
            <person name="Qi W."/>
            <person name="Song R."/>
        </authorList>
    </citation>
    <scope>NUCLEOTIDE SEQUENCE [LARGE SCALE GENOMIC DNA]</scope>
</reference>
<dbReference type="EMBL" id="CDMY01001028">
    <property type="protein sequence ID" value="CEM39175.1"/>
    <property type="molecule type" value="Genomic_DNA"/>
</dbReference>
<name>A0A0G4H5S8_VITBC</name>
<keyword evidence="3" id="KW-1185">Reference proteome</keyword>
<feature type="signal peptide" evidence="1">
    <location>
        <begin position="1"/>
        <end position="20"/>
    </location>
</feature>
<gene>
    <name evidence="2" type="ORF">Vbra_6612</name>
</gene>
<dbReference type="InParanoid" id="A0A0G4H5S8"/>
<sequence>MRISSLVLLAIFLLGARCEASQVGVVHQLANAKHPTLRLLQGGSADAGCRPLGVACYGDSECCSLTCAGPNPGFCMPTRDELLNPP</sequence>
<proteinExistence type="predicted"/>
<feature type="chain" id="PRO_5005190956" evidence="1">
    <location>
        <begin position="21"/>
        <end position="86"/>
    </location>
</feature>